<protein>
    <recommendedName>
        <fullName evidence="3">Peptidase C39-like domain-containing protein</fullName>
    </recommendedName>
</protein>
<accession>A0A1X0DUG4</accession>
<sequence length="237" mass="24566">MFNSRIATAARAALVGACVGVAGVSVASGCGPVSPSAPAATPSPAATSGVYGDPATAAKYWQQQSLEDNCGLVSVADVVGEITGHAPTEEQMITLAENTPSGTNPGPIYAPRDDPSHSNGNGGIEMADEVVLLDHYGIKSVMTYAAHPDQTGLPALEQYLGNDRKVIAWVNSAIIWNTGDQRAKADHFLVVTGIDTNKEIVHLNDPGADHADERVSIATFTSAWRTGEESIVVTAAT</sequence>
<evidence type="ECO:0000256" key="2">
    <source>
        <dbReference type="SAM" id="SignalP"/>
    </source>
</evidence>
<evidence type="ECO:0000313" key="4">
    <source>
        <dbReference type="EMBL" id="ORA76034.1"/>
    </source>
</evidence>
<dbReference type="AlphaFoldDB" id="A0A1X0DUG4"/>
<reference evidence="4 5" key="1">
    <citation type="submission" date="2017-02" db="EMBL/GenBank/DDBJ databases">
        <title>The new phylogeny of genus Mycobacterium.</title>
        <authorList>
            <person name="Tortoli E."/>
            <person name="Trovato A."/>
            <person name="Cirillo D.M."/>
        </authorList>
    </citation>
    <scope>NUCLEOTIDE SEQUENCE [LARGE SCALE GENOMIC DNA]</scope>
    <source>
        <strain evidence="4 5">DSM 44471</strain>
    </source>
</reference>
<dbReference type="Pfam" id="PF13529">
    <property type="entry name" value="Peptidase_C39_2"/>
    <property type="match status" value="1"/>
</dbReference>
<keyword evidence="5" id="KW-1185">Reference proteome</keyword>
<feature type="region of interest" description="Disordered" evidence="1">
    <location>
        <begin position="98"/>
        <end position="123"/>
    </location>
</feature>
<dbReference type="PROSITE" id="PS51257">
    <property type="entry name" value="PROKAR_LIPOPROTEIN"/>
    <property type="match status" value="1"/>
</dbReference>
<dbReference type="STRING" id="53376.BST25_03415"/>
<feature type="signal peptide" evidence="2">
    <location>
        <begin position="1"/>
        <end position="27"/>
    </location>
</feature>
<name>A0A1X0DUG4_MYCHE</name>
<proteinExistence type="predicted"/>
<organism evidence="4 5">
    <name type="scientific">Mycobacterium heidelbergense</name>
    <dbReference type="NCBI Taxonomy" id="53376"/>
    <lineage>
        <taxon>Bacteria</taxon>
        <taxon>Bacillati</taxon>
        <taxon>Actinomycetota</taxon>
        <taxon>Actinomycetes</taxon>
        <taxon>Mycobacteriales</taxon>
        <taxon>Mycobacteriaceae</taxon>
        <taxon>Mycobacterium</taxon>
        <taxon>Mycobacterium simiae complex</taxon>
    </lineage>
</organism>
<keyword evidence="2" id="KW-0732">Signal</keyword>
<evidence type="ECO:0000259" key="3">
    <source>
        <dbReference type="Pfam" id="PF13529"/>
    </source>
</evidence>
<dbReference type="EMBL" id="MVHR01000003">
    <property type="protein sequence ID" value="ORA76034.1"/>
    <property type="molecule type" value="Genomic_DNA"/>
</dbReference>
<gene>
    <name evidence="4" type="ORF">BST25_03415</name>
</gene>
<evidence type="ECO:0000256" key="1">
    <source>
        <dbReference type="SAM" id="MobiDB-lite"/>
    </source>
</evidence>
<dbReference type="InterPro" id="IPR039564">
    <property type="entry name" value="Peptidase_C39-like"/>
</dbReference>
<dbReference type="Gene3D" id="3.90.70.10">
    <property type="entry name" value="Cysteine proteinases"/>
    <property type="match status" value="1"/>
</dbReference>
<dbReference type="Proteomes" id="UP000192566">
    <property type="component" value="Unassembled WGS sequence"/>
</dbReference>
<dbReference type="OrthoDB" id="461196at2"/>
<evidence type="ECO:0000313" key="5">
    <source>
        <dbReference type="Proteomes" id="UP000192566"/>
    </source>
</evidence>
<dbReference type="RefSeq" id="WP_083072528.1">
    <property type="nucleotide sequence ID" value="NZ_AP022615.1"/>
</dbReference>
<feature type="domain" description="Peptidase C39-like" evidence="3">
    <location>
        <begin position="61"/>
        <end position="206"/>
    </location>
</feature>
<comment type="caution">
    <text evidence="4">The sequence shown here is derived from an EMBL/GenBank/DDBJ whole genome shotgun (WGS) entry which is preliminary data.</text>
</comment>
<feature type="chain" id="PRO_5039191786" description="Peptidase C39-like domain-containing protein" evidence="2">
    <location>
        <begin position="28"/>
        <end position="237"/>
    </location>
</feature>